<protein>
    <recommendedName>
        <fullName evidence="3">Regulatory protein</fullName>
    </recommendedName>
</protein>
<keyword evidence="2" id="KW-1185">Reference proteome</keyword>
<dbReference type="AlphaFoldDB" id="A0A2V4NH66"/>
<dbReference type="EMBL" id="PYBW01000049">
    <property type="protein sequence ID" value="PYC78612.1"/>
    <property type="molecule type" value="Genomic_DNA"/>
</dbReference>
<reference evidence="1 2" key="1">
    <citation type="submission" date="2018-03" db="EMBL/GenBank/DDBJ databases">
        <title>Bioinformatic expansion and discovery of thiopeptide antibiotics.</title>
        <authorList>
            <person name="Schwalen C.J."/>
            <person name="Hudson G.A."/>
            <person name="Mitchell D.A."/>
        </authorList>
    </citation>
    <scope>NUCLEOTIDE SEQUENCE [LARGE SCALE GENOMIC DNA]</scope>
    <source>
        <strain evidence="1 2">ATCC 21389</strain>
    </source>
</reference>
<evidence type="ECO:0000313" key="2">
    <source>
        <dbReference type="Proteomes" id="UP000248039"/>
    </source>
</evidence>
<organism evidence="1 2">
    <name type="scientific">Streptomyces tateyamensis</name>
    <dbReference type="NCBI Taxonomy" id="565073"/>
    <lineage>
        <taxon>Bacteria</taxon>
        <taxon>Bacillati</taxon>
        <taxon>Actinomycetota</taxon>
        <taxon>Actinomycetes</taxon>
        <taxon>Kitasatosporales</taxon>
        <taxon>Streptomycetaceae</taxon>
        <taxon>Streptomyces</taxon>
    </lineage>
</organism>
<sequence>MGRLGVAMCVSVEAKVDPETGEVKSNAEGVQVWAVTVAVRPEGRKTALVEISVAGEPVGVEPGRVVEVHGLDAFWWEMNGRTGLAYRAEKVTVAVETPPRPPADPRPARAVEK</sequence>
<gene>
    <name evidence="1" type="ORF">C7C46_16055</name>
</gene>
<dbReference type="Proteomes" id="UP000248039">
    <property type="component" value="Unassembled WGS sequence"/>
</dbReference>
<name>A0A2V4NH66_9ACTN</name>
<evidence type="ECO:0008006" key="3">
    <source>
        <dbReference type="Google" id="ProtNLM"/>
    </source>
</evidence>
<evidence type="ECO:0000313" key="1">
    <source>
        <dbReference type="EMBL" id="PYC78612.1"/>
    </source>
</evidence>
<proteinExistence type="predicted"/>
<accession>A0A2V4NH66</accession>
<comment type="caution">
    <text evidence="1">The sequence shown here is derived from an EMBL/GenBank/DDBJ whole genome shotgun (WGS) entry which is preliminary data.</text>
</comment>